<dbReference type="NCBIfam" id="TIGR00876">
    <property type="entry name" value="tal_mycobact"/>
    <property type="match status" value="1"/>
</dbReference>
<dbReference type="Proteomes" id="UP000070810">
    <property type="component" value="Unassembled WGS sequence"/>
</dbReference>
<keyword evidence="13" id="KW-1185">Reference proteome</keyword>
<comment type="catalytic activity">
    <reaction evidence="10 11">
        <text>D-sedoheptulose 7-phosphate + D-glyceraldehyde 3-phosphate = D-erythrose 4-phosphate + beta-D-fructose 6-phosphate</text>
        <dbReference type="Rhea" id="RHEA:17053"/>
        <dbReference type="ChEBI" id="CHEBI:16897"/>
        <dbReference type="ChEBI" id="CHEBI:57483"/>
        <dbReference type="ChEBI" id="CHEBI:57634"/>
        <dbReference type="ChEBI" id="CHEBI:59776"/>
        <dbReference type="EC" id="2.2.1.2"/>
    </reaction>
</comment>
<evidence type="ECO:0000256" key="9">
    <source>
        <dbReference type="ARBA" id="ARBA00023270"/>
    </source>
</evidence>
<dbReference type="PANTHER" id="PTHR10683">
    <property type="entry name" value="TRANSALDOLASE"/>
    <property type="match status" value="1"/>
</dbReference>
<keyword evidence="8 11" id="KW-0570">Pentose shunt</keyword>
<dbReference type="EC" id="2.2.1.2" evidence="5 11"/>
<dbReference type="Pfam" id="PF00923">
    <property type="entry name" value="TAL_FSA"/>
    <property type="match status" value="1"/>
</dbReference>
<dbReference type="GO" id="GO:0006098">
    <property type="term" value="P:pentose-phosphate shunt"/>
    <property type="evidence" value="ECO:0007669"/>
    <property type="project" value="UniProtKB-UniRule"/>
</dbReference>
<comment type="pathway">
    <text evidence="3 11">Carbohydrate degradation; pentose phosphate pathway; D-glyceraldehyde 3-phosphate and beta-D-fructose 6-phosphate from D-ribose 5-phosphate and D-xylulose 5-phosphate (non-oxidative stage): step 2/3.</text>
</comment>
<dbReference type="Gene3D" id="3.20.20.70">
    <property type="entry name" value="Aldolase class I"/>
    <property type="match status" value="1"/>
</dbReference>
<evidence type="ECO:0000256" key="3">
    <source>
        <dbReference type="ARBA" id="ARBA00004857"/>
    </source>
</evidence>
<dbReference type="SUPFAM" id="SSF51569">
    <property type="entry name" value="Aldolase"/>
    <property type="match status" value="1"/>
</dbReference>
<dbReference type="InterPro" id="IPR018225">
    <property type="entry name" value="Transaldolase_AS"/>
</dbReference>
<dbReference type="UniPathway" id="UPA00115">
    <property type="reaction ID" value="UER00414"/>
</dbReference>
<protein>
    <recommendedName>
        <fullName evidence="5 11">Transaldolase</fullName>
        <ecNumber evidence="5 11">2.2.1.2</ecNumber>
    </recommendedName>
</protein>
<keyword evidence="7 11" id="KW-0808">Transferase</keyword>
<evidence type="ECO:0000256" key="6">
    <source>
        <dbReference type="ARBA" id="ARBA00022490"/>
    </source>
</evidence>
<evidence type="ECO:0000256" key="7">
    <source>
        <dbReference type="ARBA" id="ARBA00022679"/>
    </source>
</evidence>
<evidence type="ECO:0000256" key="1">
    <source>
        <dbReference type="ARBA" id="ARBA00003518"/>
    </source>
</evidence>
<dbReference type="CDD" id="cd00955">
    <property type="entry name" value="Transaldolase_like"/>
    <property type="match status" value="1"/>
</dbReference>
<dbReference type="OrthoDB" id="9809101at2"/>
<organism evidence="12 13">
    <name type="scientific">Leucobacter chromiiresistens</name>
    <dbReference type="NCBI Taxonomy" id="1079994"/>
    <lineage>
        <taxon>Bacteria</taxon>
        <taxon>Bacillati</taxon>
        <taxon>Actinomycetota</taxon>
        <taxon>Actinomycetes</taxon>
        <taxon>Micrococcales</taxon>
        <taxon>Microbacteriaceae</taxon>
        <taxon>Leucobacter</taxon>
    </lineage>
</organism>
<dbReference type="RefSeq" id="WP_058593984.1">
    <property type="nucleotide sequence ID" value="NZ_LDRK01000040.1"/>
</dbReference>
<evidence type="ECO:0000256" key="4">
    <source>
        <dbReference type="ARBA" id="ARBA00008426"/>
    </source>
</evidence>
<evidence type="ECO:0000256" key="2">
    <source>
        <dbReference type="ARBA" id="ARBA00004496"/>
    </source>
</evidence>
<sequence>MTNPHTSALSEAGVSIWLDDLSRRRLESGELAELVETLNVVGVTTNPTIFANAIGGGDGYGERLADAASRGLDVDAAIVELTTADVADACDLLAGVYAATEGRDGRVSIEVEPGLARDTAGTAEQARQLWARVDRPNAMIKIPATVEGLDAITETIAAGISVNVTLIFSLERYRQVINAYLAGLERARAAGIDLSTIHSVASFFVSRVDSEVDRRLREIGTPEALALTGQAGIANARLAYEVFEQSFDTERARFLIGLGANPQRPLWASTGVKDPALVDTAYVTGLIAPNTVNTMPEATLQAFADHGHVPGDTVTGAYLESNQVLNAIDALGVDYAEVTELLEQEGLQKFDASWSELLGTVEHALREAR</sequence>
<dbReference type="PANTHER" id="PTHR10683:SF31">
    <property type="entry name" value="TRANSALDOLASE"/>
    <property type="match status" value="1"/>
</dbReference>
<comment type="similarity">
    <text evidence="4 11">Belongs to the transaldolase family. Type 2 subfamily.</text>
</comment>
<reference evidence="12 13" key="1">
    <citation type="journal article" date="2016" name="Front. Microbiol.">
        <title>Genomic Resource of Rice Seed Associated Bacteria.</title>
        <authorList>
            <person name="Midha S."/>
            <person name="Bansal K."/>
            <person name="Sharma S."/>
            <person name="Kumar N."/>
            <person name="Patil P.P."/>
            <person name="Chaudhry V."/>
            <person name="Patil P.B."/>
        </authorList>
    </citation>
    <scope>NUCLEOTIDE SEQUENCE [LARGE SCALE GENOMIC DNA]</scope>
    <source>
        <strain evidence="12 13">NS354</strain>
    </source>
</reference>
<dbReference type="HAMAP" id="MF_00493">
    <property type="entry name" value="Transaldolase_2"/>
    <property type="match status" value="1"/>
</dbReference>
<dbReference type="PROSITE" id="PS01054">
    <property type="entry name" value="TRANSALDOLASE_1"/>
    <property type="match status" value="1"/>
</dbReference>
<gene>
    <name evidence="11" type="primary">tal</name>
    <name evidence="12" type="ORF">NS354_07775</name>
</gene>
<name>A0A147EN01_9MICO</name>
<dbReference type="NCBIfam" id="NF002881">
    <property type="entry name" value="PRK03343.1"/>
    <property type="match status" value="1"/>
</dbReference>
<evidence type="ECO:0000256" key="11">
    <source>
        <dbReference type="HAMAP-Rule" id="MF_00493"/>
    </source>
</evidence>
<dbReference type="GO" id="GO:0004801">
    <property type="term" value="F:transaldolase activity"/>
    <property type="evidence" value="ECO:0007669"/>
    <property type="project" value="UniProtKB-UniRule"/>
</dbReference>
<comment type="caution">
    <text evidence="12">The sequence shown here is derived from an EMBL/GenBank/DDBJ whole genome shotgun (WGS) entry which is preliminary data.</text>
</comment>
<dbReference type="PATRIC" id="fig|1079994.3.peg.1730"/>
<dbReference type="AlphaFoldDB" id="A0A147EN01"/>
<comment type="function">
    <text evidence="1 11">Transaldolase is important for the balance of metabolites in the pentose-phosphate pathway.</text>
</comment>
<evidence type="ECO:0000313" key="13">
    <source>
        <dbReference type="Proteomes" id="UP000070810"/>
    </source>
</evidence>
<feature type="active site" description="Schiff-base intermediate with substrate" evidence="11">
    <location>
        <position position="141"/>
    </location>
</feature>
<dbReference type="GO" id="GO:0005737">
    <property type="term" value="C:cytoplasm"/>
    <property type="evidence" value="ECO:0007669"/>
    <property type="project" value="UniProtKB-SubCell"/>
</dbReference>
<dbReference type="PIRSF" id="PIRSF036915">
    <property type="entry name" value="Trnald_Bac_Plnt"/>
    <property type="match status" value="1"/>
</dbReference>
<dbReference type="InterPro" id="IPR001585">
    <property type="entry name" value="TAL/FSA"/>
</dbReference>
<evidence type="ECO:0000256" key="5">
    <source>
        <dbReference type="ARBA" id="ARBA00013151"/>
    </source>
</evidence>
<evidence type="ECO:0000256" key="10">
    <source>
        <dbReference type="ARBA" id="ARBA00048810"/>
    </source>
</evidence>
<dbReference type="EMBL" id="LDRK01000040">
    <property type="protein sequence ID" value="KTR85827.1"/>
    <property type="molecule type" value="Genomic_DNA"/>
</dbReference>
<comment type="subcellular location">
    <subcellularLocation>
        <location evidence="2 11">Cytoplasm</location>
    </subcellularLocation>
</comment>
<keyword evidence="9 11" id="KW-0704">Schiff base</keyword>
<keyword evidence="6 11" id="KW-0963">Cytoplasm</keyword>
<accession>A0A147EN01</accession>
<evidence type="ECO:0000256" key="8">
    <source>
        <dbReference type="ARBA" id="ARBA00023126"/>
    </source>
</evidence>
<dbReference type="InterPro" id="IPR013785">
    <property type="entry name" value="Aldolase_TIM"/>
</dbReference>
<dbReference type="GO" id="GO:0005975">
    <property type="term" value="P:carbohydrate metabolic process"/>
    <property type="evidence" value="ECO:0007669"/>
    <property type="project" value="InterPro"/>
</dbReference>
<dbReference type="InterPro" id="IPR004732">
    <property type="entry name" value="Transaldolase_2"/>
</dbReference>
<evidence type="ECO:0000313" key="12">
    <source>
        <dbReference type="EMBL" id="KTR85827.1"/>
    </source>
</evidence>
<proteinExistence type="inferred from homology"/>